<evidence type="ECO:0000313" key="1">
    <source>
        <dbReference type="EMBL" id="KAE9389882.1"/>
    </source>
</evidence>
<dbReference type="AlphaFoldDB" id="A0A6A4GVK9"/>
<sequence>MPRCTASLFVGLTWSLGFRRRIPWQFSCITFEALEAKLSSGSPCLHLECPCKFQIAKSTRKEREIFLSLPCKSNYLVSSNSFRIPYFGLDDRIAVPEY</sequence>
<accession>A0A6A4GVK9</accession>
<keyword evidence="2" id="KW-1185">Reference proteome</keyword>
<reference evidence="1" key="1">
    <citation type="journal article" date="2019" name="Environ. Microbiol.">
        <title>Fungal ecological strategies reflected in gene transcription - a case study of two litter decomposers.</title>
        <authorList>
            <person name="Barbi F."/>
            <person name="Kohler A."/>
            <person name="Barry K."/>
            <person name="Baskaran P."/>
            <person name="Daum C."/>
            <person name="Fauchery L."/>
            <person name="Ihrmark K."/>
            <person name="Kuo A."/>
            <person name="LaButti K."/>
            <person name="Lipzen A."/>
            <person name="Morin E."/>
            <person name="Grigoriev I.V."/>
            <person name="Henrissat B."/>
            <person name="Lindahl B."/>
            <person name="Martin F."/>
        </authorList>
    </citation>
    <scope>NUCLEOTIDE SEQUENCE</scope>
    <source>
        <strain evidence="1">JB14</strain>
    </source>
</reference>
<dbReference type="EMBL" id="ML769678">
    <property type="protein sequence ID" value="KAE9389882.1"/>
    <property type="molecule type" value="Genomic_DNA"/>
</dbReference>
<protein>
    <submittedName>
        <fullName evidence="1">Uncharacterized protein</fullName>
    </submittedName>
</protein>
<evidence type="ECO:0000313" key="2">
    <source>
        <dbReference type="Proteomes" id="UP000799118"/>
    </source>
</evidence>
<name>A0A6A4GVK9_9AGAR</name>
<organism evidence="1 2">
    <name type="scientific">Gymnopus androsaceus JB14</name>
    <dbReference type="NCBI Taxonomy" id="1447944"/>
    <lineage>
        <taxon>Eukaryota</taxon>
        <taxon>Fungi</taxon>
        <taxon>Dikarya</taxon>
        <taxon>Basidiomycota</taxon>
        <taxon>Agaricomycotina</taxon>
        <taxon>Agaricomycetes</taxon>
        <taxon>Agaricomycetidae</taxon>
        <taxon>Agaricales</taxon>
        <taxon>Marasmiineae</taxon>
        <taxon>Omphalotaceae</taxon>
        <taxon>Gymnopus</taxon>
    </lineage>
</organism>
<gene>
    <name evidence="1" type="ORF">BT96DRAFT_365068</name>
</gene>
<dbReference type="Proteomes" id="UP000799118">
    <property type="component" value="Unassembled WGS sequence"/>
</dbReference>
<proteinExistence type="predicted"/>